<comment type="caution">
    <text evidence="1">The sequence shown here is derived from an EMBL/GenBank/DDBJ whole genome shotgun (WGS) entry which is preliminary data.</text>
</comment>
<dbReference type="AlphaFoldDB" id="A0A8H7I7F8"/>
<sequence>MGRNNKIRTLRSPTLTSSLTGVNLHSGLDPANITLPANFTFHAVSKQDIWHPPEVPAGEEYDSPTYYVQYGPIHKFKSAQVSICGMSGTKQYDQAGLIFLVNSPGLEGEKYDSWIKTGSRLSTRMRRPRSWRLLRPGRVLGLEPRSHAQGRVY</sequence>
<protein>
    <submittedName>
        <fullName evidence="1">Uncharacterized protein</fullName>
    </submittedName>
</protein>
<name>A0A8H7I7F8_9AGAM</name>
<dbReference type="Gene3D" id="2.60.120.200">
    <property type="match status" value="1"/>
</dbReference>
<proteinExistence type="predicted"/>
<reference evidence="1" key="1">
    <citation type="submission" date="2020-09" db="EMBL/GenBank/DDBJ databases">
        <title>Comparative genome analyses of four rice-infecting Rhizoctonia solani isolates reveal extensive enrichment of homogalacturonan modification genes.</title>
        <authorList>
            <person name="Lee D.-Y."/>
            <person name="Jeon J."/>
            <person name="Kim K.-T."/>
            <person name="Cheong K."/>
            <person name="Song H."/>
            <person name="Choi G."/>
            <person name="Ko J."/>
            <person name="Opiyo S.O."/>
            <person name="Zuo S."/>
            <person name="Madhav S."/>
            <person name="Lee Y.-H."/>
            <person name="Wang G.-L."/>
        </authorList>
    </citation>
    <scope>NUCLEOTIDE SEQUENCE</scope>
    <source>
        <strain evidence="1">AG1-IA B2</strain>
    </source>
</reference>
<evidence type="ECO:0000313" key="1">
    <source>
        <dbReference type="EMBL" id="KAF8752862.1"/>
    </source>
</evidence>
<evidence type="ECO:0000313" key="2">
    <source>
        <dbReference type="Proteomes" id="UP000614334"/>
    </source>
</evidence>
<dbReference type="EMBL" id="JACYCF010000014">
    <property type="protein sequence ID" value="KAF8752862.1"/>
    <property type="molecule type" value="Genomic_DNA"/>
</dbReference>
<gene>
    <name evidence="1" type="ORF">RHS01_07433</name>
</gene>
<accession>A0A8H7I7F8</accession>
<organism evidence="1 2">
    <name type="scientific">Rhizoctonia solani</name>
    <dbReference type="NCBI Taxonomy" id="456999"/>
    <lineage>
        <taxon>Eukaryota</taxon>
        <taxon>Fungi</taxon>
        <taxon>Dikarya</taxon>
        <taxon>Basidiomycota</taxon>
        <taxon>Agaricomycotina</taxon>
        <taxon>Agaricomycetes</taxon>
        <taxon>Cantharellales</taxon>
        <taxon>Ceratobasidiaceae</taxon>
        <taxon>Rhizoctonia</taxon>
    </lineage>
</organism>
<dbReference type="Proteomes" id="UP000614334">
    <property type="component" value="Unassembled WGS sequence"/>
</dbReference>